<dbReference type="Pfam" id="PF00005">
    <property type="entry name" value="ABC_tran"/>
    <property type="match status" value="1"/>
</dbReference>
<reference evidence="4 5" key="1">
    <citation type="submission" date="2023-03" db="EMBL/GenBank/DDBJ databases">
        <title>YIM 133296 draft genome.</title>
        <authorList>
            <person name="Xiong L."/>
        </authorList>
    </citation>
    <scope>NUCLEOTIDE SEQUENCE [LARGE SCALE GENOMIC DNA]</scope>
    <source>
        <strain evidence="4 5">YIM 133296</strain>
    </source>
</reference>
<keyword evidence="1" id="KW-0547">Nucleotide-binding</keyword>
<dbReference type="PROSITE" id="PS50893">
    <property type="entry name" value="ABC_TRANSPORTER_2"/>
    <property type="match status" value="1"/>
</dbReference>
<organism evidence="4 5">
    <name type="scientific">Luteipulveratus flavus</name>
    <dbReference type="NCBI Taxonomy" id="3031728"/>
    <lineage>
        <taxon>Bacteria</taxon>
        <taxon>Bacillati</taxon>
        <taxon>Actinomycetota</taxon>
        <taxon>Actinomycetes</taxon>
        <taxon>Micrococcales</taxon>
        <taxon>Dermacoccaceae</taxon>
        <taxon>Luteipulveratus</taxon>
    </lineage>
</organism>
<proteinExistence type="predicted"/>
<evidence type="ECO:0000313" key="4">
    <source>
        <dbReference type="EMBL" id="MDF8264925.1"/>
    </source>
</evidence>
<evidence type="ECO:0000313" key="5">
    <source>
        <dbReference type="Proteomes" id="UP001528912"/>
    </source>
</evidence>
<keyword evidence="5" id="KW-1185">Reference proteome</keyword>
<accession>A0ABT6C812</accession>
<dbReference type="Proteomes" id="UP001528912">
    <property type="component" value="Unassembled WGS sequence"/>
</dbReference>
<dbReference type="GO" id="GO:0005524">
    <property type="term" value="F:ATP binding"/>
    <property type="evidence" value="ECO:0007669"/>
    <property type="project" value="UniProtKB-KW"/>
</dbReference>
<dbReference type="Gene3D" id="3.40.50.300">
    <property type="entry name" value="P-loop containing nucleotide triphosphate hydrolases"/>
    <property type="match status" value="1"/>
</dbReference>
<keyword evidence="2 4" id="KW-0067">ATP-binding</keyword>
<evidence type="ECO:0000256" key="1">
    <source>
        <dbReference type="ARBA" id="ARBA00022741"/>
    </source>
</evidence>
<evidence type="ECO:0000256" key="2">
    <source>
        <dbReference type="ARBA" id="ARBA00022840"/>
    </source>
</evidence>
<feature type="domain" description="ABC transporter" evidence="3">
    <location>
        <begin position="44"/>
        <end position="268"/>
    </location>
</feature>
<dbReference type="EMBL" id="JAROAV010000030">
    <property type="protein sequence ID" value="MDF8264925.1"/>
    <property type="molecule type" value="Genomic_DNA"/>
</dbReference>
<dbReference type="SUPFAM" id="SSF52540">
    <property type="entry name" value="P-loop containing nucleoside triphosphate hydrolases"/>
    <property type="match status" value="1"/>
</dbReference>
<dbReference type="InterPro" id="IPR003593">
    <property type="entry name" value="AAA+_ATPase"/>
</dbReference>
<sequence length="269" mass="27913">MRIGRRRTETDPGDGVVVELAGRSARLRDEPEVVQERERARLPLTVVGVSGGYDGVDVVHDVAFEAQPGDILAITGPSGAGKSTLLWTLMGAQGASGGRVQVGAQRIGSHADALEAGVRLMPQGNALAATLTAAENIVLPLLATGVEPAQAEARAAQSLDAVGLGDSGDHLVEELSGGQQQRAAAARLLAASADVLLADEPTSDLDAVNRARIMALLRAEARAGAVVVVTTHDPEAAAEADAEIHLDEGRMTWVRGRERAEREEGVPAQ</sequence>
<dbReference type="InterPro" id="IPR027417">
    <property type="entry name" value="P-loop_NTPase"/>
</dbReference>
<gene>
    <name evidence="4" type="ORF">P4R38_11780</name>
</gene>
<name>A0ABT6C812_9MICO</name>
<dbReference type="SMART" id="SM00382">
    <property type="entry name" value="AAA"/>
    <property type="match status" value="1"/>
</dbReference>
<comment type="caution">
    <text evidence="4">The sequence shown here is derived from an EMBL/GenBank/DDBJ whole genome shotgun (WGS) entry which is preliminary data.</text>
</comment>
<dbReference type="PANTHER" id="PTHR24220">
    <property type="entry name" value="IMPORT ATP-BINDING PROTEIN"/>
    <property type="match status" value="1"/>
</dbReference>
<dbReference type="RefSeq" id="WP_277192314.1">
    <property type="nucleotide sequence ID" value="NZ_JAROAV010000030.1"/>
</dbReference>
<evidence type="ECO:0000259" key="3">
    <source>
        <dbReference type="PROSITE" id="PS50893"/>
    </source>
</evidence>
<dbReference type="InterPro" id="IPR015854">
    <property type="entry name" value="ABC_transpr_LolD-like"/>
</dbReference>
<protein>
    <submittedName>
        <fullName evidence="4">ATP-binding cassette domain-containing protein</fullName>
    </submittedName>
</protein>
<dbReference type="InterPro" id="IPR003439">
    <property type="entry name" value="ABC_transporter-like_ATP-bd"/>
</dbReference>